<dbReference type="EMBL" id="KI669464">
    <property type="protein sequence ID" value="OCF56726.1"/>
    <property type="molecule type" value="Genomic_DNA"/>
</dbReference>
<evidence type="ECO:0000313" key="1">
    <source>
        <dbReference type="EMBL" id="OCF56726.1"/>
    </source>
</evidence>
<proteinExistence type="predicted"/>
<keyword evidence="2" id="KW-1185">Reference proteome</keyword>
<evidence type="ECO:0000313" key="2">
    <source>
        <dbReference type="Proteomes" id="UP000092583"/>
    </source>
</evidence>
<protein>
    <submittedName>
        <fullName evidence="1">Uncharacterized protein</fullName>
    </submittedName>
</protein>
<reference evidence="1 2" key="1">
    <citation type="submission" date="2013-07" db="EMBL/GenBank/DDBJ databases">
        <title>The Genome Sequence of Kwoniella mangroviensis CBS10435.</title>
        <authorList>
            <consortium name="The Broad Institute Genome Sequencing Platform"/>
            <person name="Cuomo C."/>
            <person name="Litvintseva A."/>
            <person name="Chen Y."/>
            <person name="Heitman J."/>
            <person name="Sun S."/>
            <person name="Springer D."/>
            <person name="Dromer F."/>
            <person name="Young S.K."/>
            <person name="Zeng Q."/>
            <person name="Gargeya S."/>
            <person name="Fitzgerald M."/>
            <person name="Abouelleil A."/>
            <person name="Alvarado L."/>
            <person name="Berlin A.M."/>
            <person name="Chapman S.B."/>
            <person name="Dewar J."/>
            <person name="Goldberg J."/>
            <person name="Griggs A."/>
            <person name="Gujja S."/>
            <person name="Hansen M."/>
            <person name="Howarth C."/>
            <person name="Imamovic A."/>
            <person name="Larimer J."/>
            <person name="McCowan C."/>
            <person name="Murphy C."/>
            <person name="Pearson M."/>
            <person name="Priest M."/>
            <person name="Roberts A."/>
            <person name="Saif S."/>
            <person name="Shea T."/>
            <person name="Sykes S."/>
            <person name="Wortman J."/>
            <person name="Nusbaum C."/>
            <person name="Birren B."/>
        </authorList>
    </citation>
    <scope>NUCLEOTIDE SEQUENCE [LARGE SCALE GENOMIC DNA]</scope>
    <source>
        <strain evidence="1 2">CBS 10435</strain>
    </source>
</reference>
<accession>A0A1B9IM92</accession>
<dbReference type="Proteomes" id="UP000092583">
    <property type="component" value="Unassembled WGS sequence"/>
</dbReference>
<organism evidence="1 2">
    <name type="scientific">Kwoniella mangroviensis CBS 10435</name>
    <dbReference type="NCBI Taxonomy" id="1331196"/>
    <lineage>
        <taxon>Eukaryota</taxon>
        <taxon>Fungi</taxon>
        <taxon>Dikarya</taxon>
        <taxon>Basidiomycota</taxon>
        <taxon>Agaricomycotina</taxon>
        <taxon>Tremellomycetes</taxon>
        <taxon>Tremellales</taxon>
        <taxon>Cryptococcaceae</taxon>
        <taxon>Kwoniella</taxon>
    </lineage>
</organism>
<sequence>MVAQLSTEQQKRLDDGETLLREYQSSKKLHTLNGVQFHEIIVSQVAKFVCGRRAGLQKDLAPTYRQWMIDARAVAEMVCHKLTRLATDELQIHQSGANPSIDLSVSPIADAKEHVFVLRHKTKRLVISPRVKKDLLDLGITRFLKYYYCHSIDVNSWICIENHKALTRKKEQMENELILASAMNKKLHM</sequence>
<gene>
    <name evidence="1" type="ORF">L486_05580</name>
</gene>
<name>A0A1B9IM92_9TREE</name>
<dbReference type="AlphaFoldDB" id="A0A1B9IM92"/>
<reference evidence="2" key="2">
    <citation type="submission" date="2013-12" db="EMBL/GenBank/DDBJ databases">
        <title>Evolution of pathogenesis and genome organization in the Tremellales.</title>
        <authorList>
            <person name="Cuomo C."/>
            <person name="Litvintseva A."/>
            <person name="Heitman J."/>
            <person name="Chen Y."/>
            <person name="Sun S."/>
            <person name="Springer D."/>
            <person name="Dromer F."/>
            <person name="Young S."/>
            <person name="Zeng Q."/>
            <person name="Chapman S."/>
            <person name="Gujja S."/>
            <person name="Saif S."/>
            <person name="Birren B."/>
        </authorList>
    </citation>
    <scope>NUCLEOTIDE SEQUENCE [LARGE SCALE GENOMIC DNA]</scope>
    <source>
        <strain evidence="2">CBS 10435</strain>
    </source>
</reference>